<evidence type="ECO:0000256" key="2">
    <source>
        <dbReference type="ARBA" id="ARBA00022578"/>
    </source>
</evidence>
<sequence length="406" mass="48325">MSIKRNKGYKYRLKPTKEEREYFEKAFGCTRKLYNIYVDMLYEKLENKNYVNGKVDYRTVKFPTPAAIKKEYEYMKEIDSLAFANVQLDFQEALKKYNKEYDGKTYRKKSKKLEKTTGKILTFRDIKGMPSFKSKRQNHHSFTTNNQKGTISIVDECYVKIPKLKSLIKFVKHREIPEGYCIKAASVSKDCRGKYYISFTVEYYEEEKEITPENFIGLDYSQTSFYVSSEDEKANYPHYYRENEEKLKKEYRKLTRKKLKSKNWCKQKSKISRLQEKISNQRKDWLHKKSFELSQKYDAVCIEDINLRNIAQCLSLGKNVQDNGFGMFRNFLEYKLQHRGKHLIKIDKWYPSSKTCSSCGSINDKLQLSERVWTCKNCNIIHDRDKNASVNIRNEGIRIYEKSKSA</sequence>
<dbReference type="GO" id="GO:0006310">
    <property type="term" value="P:DNA recombination"/>
    <property type="evidence" value="ECO:0007669"/>
    <property type="project" value="UniProtKB-KW"/>
</dbReference>
<proteinExistence type="inferred from homology"/>
<dbReference type="GO" id="GO:0032196">
    <property type="term" value="P:transposition"/>
    <property type="evidence" value="ECO:0007669"/>
    <property type="project" value="UniProtKB-KW"/>
</dbReference>
<dbReference type="eggNOG" id="COG0675">
    <property type="taxonomic scope" value="Bacteria"/>
</dbReference>
<keyword evidence="2" id="KW-0815">Transposition</keyword>
<organism evidence="10 11">
    <name type="scientific">Clostridium pasteurianum BC1</name>
    <dbReference type="NCBI Taxonomy" id="86416"/>
    <lineage>
        <taxon>Bacteria</taxon>
        <taxon>Bacillati</taxon>
        <taxon>Bacillota</taxon>
        <taxon>Clostridia</taxon>
        <taxon>Eubacteriales</taxon>
        <taxon>Clostridiaceae</taxon>
        <taxon>Clostridium</taxon>
    </lineage>
</organism>
<keyword evidence="3" id="KW-0479">Metal-binding</keyword>
<dbReference type="OrthoDB" id="1551477at2"/>
<keyword evidence="5" id="KW-0238">DNA-binding</keyword>
<keyword evidence="11" id="KW-1185">Reference proteome</keyword>
<name>R4JZC6_CLOPA</name>
<dbReference type="Proteomes" id="UP000013523">
    <property type="component" value="Chromosome"/>
</dbReference>
<accession>R4JZC6</accession>
<dbReference type="PATRIC" id="fig|86416.3.peg.592"/>
<dbReference type="InterPro" id="IPR010095">
    <property type="entry name" value="Cas12f1-like_TNB"/>
</dbReference>
<dbReference type="AlphaFoldDB" id="R4JZC6"/>
<dbReference type="Pfam" id="PF07282">
    <property type="entry name" value="Cas12f1-like_TNB"/>
    <property type="match status" value="1"/>
</dbReference>
<evidence type="ECO:0000259" key="9">
    <source>
        <dbReference type="Pfam" id="PF12323"/>
    </source>
</evidence>
<evidence type="ECO:0000256" key="5">
    <source>
        <dbReference type="ARBA" id="ARBA00023125"/>
    </source>
</evidence>
<reference evidence="10 11" key="1">
    <citation type="submission" date="2012-01" db="EMBL/GenBank/DDBJ databases">
        <title>Complete sequence of chromosome of Clostridium pasteurianum BC1.</title>
        <authorList>
            <consortium name="US DOE Joint Genome Institute"/>
            <person name="Lucas S."/>
            <person name="Han J."/>
            <person name="Lapidus A."/>
            <person name="Cheng J.-F."/>
            <person name="Goodwin L."/>
            <person name="Pitluck S."/>
            <person name="Peters L."/>
            <person name="Mikhailova N."/>
            <person name="Teshima H."/>
            <person name="Detter J.C."/>
            <person name="Han C."/>
            <person name="Tapia R."/>
            <person name="Land M."/>
            <person name="Hauser L."/>
            <person name="Kyrpides N."/>
            <person name="Ivanova N."/>
            <person name="Pagani I."/>
            <person name="Dunn J."/>
            <person name="Taghavi S."/>
            <person name="Francis A."/>
            <person name="van der Lelie D."/>
            <person name="Woyke T."/>
        </authorList>
    </citation>
    <scope>NUCLEOTIDE SEQUENCE [LARGE SCALE GENOMIC DNA]</scope>
    <source>
        <strain evidence="10 11">BC1</strain>
    </source>
</reference>
<evidence type="ECO:0000256" key="6">
    <source>
        <dbReference type="ARBA" id="ARBA00023172"/>
    </source>
</evidence>
<dbReference type="NCBIfam" id="NF040570">
    <property type="entry name" value="guided_TnpB"/>
    <property type="match status" value="1"/>
</dbReference>
<dbReference type="GO" id="GO:0046872">
    <property type="term" value="F:metal ion binding"/>
    <property type="evidence" value="ECO:0007669"/>
    <property type="project" value="UniProtKB-KW"/>
</dbReference>
<keyword evidence="4" id="KW-0862">Zinc</keyword>
<dbReference type="InterPro" id="IPR021027">
    <property type="entry name" value="Transposase_put_HTH"/>
</dbReference>
<evidence type="ECO:0000256" key="4">
    <source>
        <dbReference type="ARBA" id="ARBA00022833"/>
    </source>
</evidence>
<dbReference type="GO" id="GO:0003677">
    <property type="term" value="F:DNA binding"/>
    <property type="evidence" value="ECO:0007669"/>
    <property type="project" value="UniProtKB-KW"/>
</dbReference>
<evidence type="ECO:0000313" key="10">
    <source>
        <dbReference type="EMBL" id="AGK95658.1"/>
    </source>
</evidence>
<dbReference type="Pfam" id="PF12323">
    <property type="entry name" value="HTH_OrfB_IS605"/>
    <property type="match status" value="1"/>
</dbReference>
<evidence type="ECO:0000313" key="11">
    <source>
        <dbReference type="Proteomes" id="UP000013523"/>
    </source>
</evidence>
<feature type="domain" description="Probable transposase IS891/IS1136/IS1341" evidence="7">
    <location>
        <begin position="199"/>
        <end position="311"/>
    </location>
</feature>
<evidence type="ECO:0000259" key="7">
    <source>
        <dbReference type="Pfam" id="PF01385"/>
    </source>
</evidence>
<feature type="domain" description="Cas12f1-like TNB" evidence="8">
    <location>
        <begin position="325"/>
        <end position="392"/>
    </location>
</feature>
<dbReference type="Pfam" id="PF01385">
    <property type="entry name" value="OrfB_IS605"/>
    <property type="match status" value="1"/>
</dbReference>
<keyword evidence="6" id="KW-0233">DNA recombination</keyword>
<dbReference type="KEGG" id="cpas:Clopa_0610"/>
<dbReference type="HOGENOM" id="CLU_032903_0_0_9"/>
<gene>
    <name evidence="10" type="ORF">Clopa_0610</name>
</gene>
<feature type="domain" description="Transposase putative helix-turn-helix" evidence="9">
    <location>
        <begin position="5"/>
        <end position="43"/>
    </location>
</feature>
<protein>
    <submittedName>
        <fullName evidence="10">Transposase, IS605 OrfB family, central region</fullName>
    </submittedName>
</protein>
<dbReference type="EMBL" id="CP003261">
    <property type="protein sequence ID" value="AGK95658.1"/>
    <property type="molecule type" value="Genomic_DNA"/>
</dbReference>
<dbReference type="RefSeq" id="WP_015613984.1">
    <property type="nucleotide sequence ID" value="NC_021182.1"/>
</dbReference>
<evidence type="ECO:0000256" key="3">
    <source>
        <dbReference type="ARBA" id="ARBA00022723"/>
    </source>
</evidence>
<evidence type="ECO:0000256" key="1">
    <source>
        <dbReference type="ARBA" id="ARBA00008761"/>
    </source>
</evidence>
<evidence type="ECO:0000259" key="8">
    <source>
        <dbReference type="Pfam" id="PF07282"/>
    </source>
</evidence>
<dbReference type="STRING" id="86416.Clopa_0610"/>
<comment type="similarity">
    <text evidence="1">In the C-terminal section; belongs to the transposase 35 family.</text>
</comment>
<dbReference type="InterPro" id="IPR001959">
    <property type="entry name" value="Transposase"/>
</dbReference>